<organism evidence="1 2">
    <name type="scientific">Triplophysa tibetana</name>
    <dbReference type="NCBI Taxonomy" id="1572043"/>
    <lineage>
        <taxon>Eukaryota</taxon>
        <taxon>Metazoa</taxon>
        <taxon>Chordata</taxon>
        <taxon>Craniata</taxon>
        <taxon>Vertebrata</taxon>
        <taxon>Euteleostomi</taxon>
        <taxon>Actinopterygii</taxon>
        <taxon>Neopterygii</taxon>
        <taxon>Teleostei</taxon>
        <taxon>Ostariophysi</taxon>
        <taxon>Cypriniformes</taxon>
        <taxon>Nemacheilidae</taxon>
        <taxon>Triplophysa</taxon>
    </lineage>
</organism>
<accession>A0A5A9PTR6</accession>
<sequence>MIKSSQGVALQIVKTFWLQKALPFYGQSIMKDASNECKEIFEILTGPRQLKHVTHTCGITALDRPKVRLLDKEDFMALNRYGVQTGRVKYFQRIIATGQVINSEEYSCEFKRNSFTVMLKDADQSFFNIIRFLICQNEDEIGYIIGRFYDRAKHSLCVSNPNYFEPVSKHLGHLTAIPAKAIKCKCLIIHTEKLKVDYTFKNINGCELVKRDAEGSQELLKLLFMCIKLTFRLIQCDMCQRIK</sequence>
<dbReference type="EMBL" id="SOYY01000002">
    <property type="protein sequence ID" value="KAA0724037.1"/>
    <property type="molecule type" value="Genomic_DNA"/>
</dbReference>
<comment type="caution">
    <text evidence="1">The sequence shown here is derived from an EMBL/GenBank/DDBJ whole genome shotgun (WGS) entry which is preliminary data.</text>
</comment>
<evidence type="ECO:0000313" key="1">
    <source>
        <dbReference type="EMBL" id="KAA0724037.1"/>
    </source>
</evidence>
<evidence type="ECO:0000313" key="2">
    <source>
        <dbReference type="Proteomes" id="UP000324632"/>
    </source>
</evidence>
<dbReference type="AlphaFoldDB" id="A0A5A9PTR6"/>
<name>A0A5A9PTR6_9TELE</name>
<gene>
    <name evidence="1" type="ORF">E1301_Tti021652</name>
</gene>
<reference evidence="1 2" key="1">
    <citation type="journal article" date="2019" name="Mol. Ecol. Resour.">
        <title>Chromosome-level genome assembly of Triplophysa tibetana, a fish adapted to the harsh high-altitude environment of the Tibetan Plateau.</title>
        <authorList>
            <person name="Yang X."/>
            <person name="Liu H."/>
            <person name="Ma Z."/>
            <person name="Zou Y."/>
            <person name="Zou M."/>
            <person name="Mao Y."/>
            <person name="Li X."/>
            <person name="Wang H."/>
            <person name="Chen T."/>
            <person name="Wang W."/>
            <person name="Yang R."/>
        </authorList>
    </citation>
    <scope>NUCLEOTIDE SEQUENCE [LARGE SCALE GENOMIC DNA]</scope>
    <source>
        <strain evidence="1">TTIB1903HZAU</strain>
        <tissue evidence="1">Muscle</tissue>
    </source>
</reference>
<dbReference type="Proteomes" id="UP000324632">
    <property type="component" value="Chromosome 2"/>
</dbReference>
<proteinExistence type="predicted"/>
<protein>
    <submittedName>
        <fullName evidence="1">Uncharacterized protein</fullName>
    </submittedName>
</protein>
<keyword evidence="2" id="KW-1185">Reference proteome</keyword>